<gene>
    <name evidence="9" type="ORF">MGWOODY_XGa752</name>
</gene>
<dbReference type="CDD" id="cd16378">
    <property type="entry name" value="CcmH_N"/>
    <property type="match status" value="1"/>
</dbReference>
<evidence type="ECO:0000256" key="2">
    <source>
        <dbReference type="ARBA" id="ARBA00022617"/>
    </source>
</evidence>
<dbReference type="AlphaFoldDB" id="A0A160TUM2"/>
<dbReference type="PANTHER" id="PTHR47870:SF1">
    <property type="entry name" value="CYTOCHROME C-TYPE BIOGENESIS PROTEIN CCMH"/>
    <property type="match status" value="1"/>
</dbReference>
<dbReference type="EMBL" id="CZRL01000104">
    <property type="protein sequence ID" value="CUS54392.1"/>
    <property type="molecule type" value="Genomic_DNA"/>
</dbReference>
<reference evidence="9" key="1">
    <citation type="submission" date="2015-10" db="EMBL/GenBank/DDBJ databases">
        <authorList>
            <person name="Gilbert D.G."/>
        </authorList>
    </citation>
    <scope>NUCLEOTIDE SEQUENCE</scope>
</reference>
<keyword evidence="5" id="KW-0201">Cytochrome c-type biogenesis</keyword>
<keyword evidence="2" id="KW-0349">Heme</keyword>
<proteinExistence type="inferred from homology"/>
<keyword evidence="9" id="KW-0456">Lyase</keyword>
<keyword evidence="3" id="KW-0479">Metal-binding</keyword>
<dbReference type="PANTHER" id="PTHR47870">
    <property type="entry name" value="CYTOCHROME C-TYPE BIOGENESIS PROTEIN CCMH"/>
    <property type="match status" value="1"/>
</dbReference>
<comment type="similarity">
    <text evidence="1">Belongs to the CcmH/CycL/Ccl2/NrfF family.</text>
</comment>
<dbReference type="InterPro" id="IPR051263">
    <property type="entry name" value="C-type_cytochrome_biogenesis"/>
</dbReference>
<evidence type="ECO:0000313" key="9">
    <source>
        <dbReference type="EMBL" id="CUS54392.1"/>
    </source>
</evidence>
<feature type="transmembrane region" description="Helical" evidence="7">
    <location>
        <begin position="114"/>
        <end position="135"/>
    </location>
</feature>
<evidence type="ECO:0000256" key="3">
    <source>
        <dbReference type="ARBA" id="ARBA00022723"/>
    </source>
</evidence>
<protein>
    <submittedName>
        <fullName evidence="9">Cytochrome c heme lyase subunit CcmL</fullName>
    </submittedName>
</protein>
<dbReference type="GO" id="GO:0046872">
    <property type="term" value="F:metal ion binding"/>
    <property type="evidence" value="ECO:0007669"/>
    <property type="project" value="UniProtKB-KW"/>
</dbReference>
<keyword evidence="6" id="KW-0408">Iron</keyword>
<feature type="domain" description="CcmH/CycL/Ccl2/NrfF N-terminal" evidence="8">
    <location>
        <begin position="23"/>
        <end position="158"/>
    </location>
</feature>
<evidence type="ECO:0000256" key="5">
    <source>
        <dbReference type="ARBA" id="ARBA00022748"/>
    </source>
</evidence>
<dbReference type="GO" id="GO:0016829">
    <property type="term" value="F:lyase activity"/>
    <property type="evidence" value="ECO:0007669"/>
    <property type="project" value="UniProtKB-KW"/>
</dbReference>
<keyword evidence="7" id="KW-0812">Transmembrane</keyword>
<dbReference type="InterPro" id="IPR005616">
    <property type="entry name" value="CcmH/CycL/Ccl2/NrfF_N"/>
</dbReference>
<organism evidence="9">
    <name type="scientific">hydrothermal vent metagenome</name>
    <dbReference type="NCBI Taxonomy" id="652676"/>
    <lineage>
        <taxon>unclassified sequences</taxon>
        <taxon>metagenomes</taxon>
        <taxon>ecological metagenomes</taxon>
    </lineage>
</organism>
<evidence type="ECO:0000256" key="6">
    <source>
        <dbReference type="ARBA" id="ARBA00023004"/>
    </source>
</evidence>
<evidence type="ECO:0000256" key="4">
    <source>
        <dbReference type="ARBA" id="ARBA00022729"/>
    </source>
</evidence>
<evidence type="ECO:0000259" key="8">
    <source>
        <dbReference type="Pfam" id="PF03918"/>
    </source>
</evidence>
<evidence type="ECO:0000256" key="7">
    <source>
        <dbReference type="SAM" id="Phobius"/>
    </source>
</evidence>
<keyword evidence="4" id="KW-0732">Signal</keyword>
<dbReference type="FunFam" id="1.10.8.640:FF:000001">
    <property type="entry name" value="Cytochrome c-type biogenesis protein"/>
    <property type="match status" value="1"/>
</dbReference>
<dbReference type="Gene3D" id="1.10.8.640">
    <property type="entry name" value="Cytochrome C biogenesis protein"/>
    <property type="match status" value="1"/>
</dbReference>
<name>A0A160TUM2_9ZZZZ</name>
<keyword evidence="7" id="KW-1133">Transmembrane helix</keyword>
<dbReference type="GO" id="GO:0017004">
    <property type="term" value="P:cytochrome complex assembly"/>
    <property type="evidence" value="ECO:0007669"/>
    <property type="project" value="UniProtKB-KW"/>
</dbReference>
<keyword evidence="7" id="KW-0472">Membrane</keyword>
<dbReference type="InterPro" id="IPR038297">
    <property type="entry name" value="CcmH/CycL/NrfF/Ccl2_sf"/>
</dbReference>
<evidence type="ECO:0000256" key="1">
    <source>
        <dbReference type="ARBA" id="ARBA00010342"/>
    </source>
</evidence>
<sequence length="164" mass="18390">MRPGQLAFLSTAFSVVLLFSAGITTPPAHAVQEPLKFESSSQESRYKALIAELRCLVCQNQNLADSNADLARDLRLLTHNMILSGSSDTEIVQFMVSRYGDFVLYRPPFKPSTALLWLAPLIFLTVGCFVLFRIFRSRKNVSASNVPPTQRAKVRKLMRDDHST</sequence>
<accession>A0A160TUM2</accession>
<dbReference type="Pfam" id="PF03918">
    <property type="entry name" value="CcmH"/>
    <property type="match status" value="1"/>
</dbReference>
<dbReference type="GO" id="GO:0005886">
    <property type="term" value="C:plasma membrane"/>
    <property type="evidence" value="ECO:0007669"/>
    <property type="project" value="TreeGrafter"/>
</dbReference>